<dbReference type="Proteomes" id="UP001172738">
    <property type="component" value="Unassembled WGS sequence"/>
</dbReference>
<keyword evidence="4" id="KW-0067">ATP-binding</keyword>
<dbReference type="PANTHER" id="PTHR12131">
    <property type="entry name" value="ATP-DEPENDENT RNA AND DNA HELICASE"/>
    <property type="match status" value="1"/>
</dbReference>
<feature type="domain" description="Helicase C-terminal" evidence="7">
    <location>
        <begin position="230"/>
        <end position="437"/>
    </location>
</feature>
<dbReference type="PANTHER" id="PTHR12131:SF1">
    <property type="entry name" value="ATP-DEPENDENT RNA HELICASE SUPV3L1, MITOCHONDRIAL-RELATED"/>
    <property type="match status" value="1"/>
</dbReference>
<dbReference type="SMART" id="SM00487">
    <property type="entry name" value="DEXDc"/>
    <property type="match status" value="1"/>
</dbReference>
<gene>
    <name evidence="8" type="ORF">QQX04_08495</name>
</gene>
<evidence type="ECO:0000256" key="1">
    <source>
        <dbReference type="ARBA" id="ARBA00022741"/>
    </source>
</evidence>
<evidence type="ECO:0000259" key="6">
    <source>
        <dbReference type="PROSITE" id="PS51192"/>
    </source>
</evidence>
<keyword evidence="2" id="KW-0378">Hydrolase</keyword>
<dbReference type="InterPro" id="IPR011545">
    <property type="entry name" value="DEAD/DEAH_box_helicase_dom"/>
</dbReference>
<feature type="domain" description="Helicase ATP-binding" evidence="6">
    <location>
        <begin position="49"/>
        <end position="210"/>
    </location>
</feature>
<name>A0ABT8G1L2_9MICO</name>
<feature type="region of interest" description="Disordered" evidence="5">
    <location>
        <begin position="734"/>
        <end position="755"/>
    </location>
</feature>
<dbReference type="SUPFAM" id="SSF52540">
    <property type="entry name" value="P-loop containing nucleoside triphosphate hydrolases"/>
    <property type="match status" value="1"/>
</dbReference>
<protein>
    <submittedName>
        <fullName evidence="8">DUF3516 domain-containing protein</fullName>
    </submittedName>
</protein>
<evidence type="ECO:0000256" key="5">
    <source>
        <dbReference type="SAM" id="MobiDB-lite"/>
    </source>
</evidence>
<dbReference type="EMBL" id="JAUHPV010000004">
    <property type="protein sequence ID" value="MDN4473026.1"/>
    <property type="molecule type" value="Genomic_DNA"/>
</dbReference>
<comment type="caution">
    <text evidence="8">The sequence shown here is derived from an EMBL/GenBank/DDBJ whole genome shotgun (WGS) entry which is preliminary data.</text>
</comment>
<keyword evidence="3" id="KW-0347">Helicase</keyword>
<keyword evidence="9" id="KW-1185">Reference proteome</keyword>
<evidence type="ECO:0000256" key="4">
    <source>
        <dbReference type="ARBA" id="ARBA00022840"/>
    </source>
</evidence>
<dbReference type="InterPro" id="IPR027417">
    <property type="entry name" value="P-loop_NTPase"/>
</dbReference>
<keyword evidence="1" id="KW-0547">Nucleotide-binding</keyword>
<reference evidence="8" key="1">
    <citation type="submission" date="2023-06" db="EMBL/GenBank/DDBJ databases">
        <title>SYSU T00b26.</title>
        <authorList>
            <person name="Gao L."/>
            <person name="Fang B.-Z."/>
            <person name="Li W.-J."/>
        </authorList>
    </citation>
    <scope>NUCLEOTIDE SEQUENCE</scope>
    <source>
        <strain evidence="8">SYSU T00b26</strain>
    </source>
</reference>
<dbReference type="Gene3D" id="3.40.50.300">
    <property type="entry name" value="P-loop containing nucleotide triphosphate hydrolases"/>
    <property type="match status" value="2"/>
</dbReference>
<organism evidence="8 9">
    <name type="scientific">Demequina zhanjiangensis</name>
    <dbReference type="NCBI Taxonomy" id="3051659"/>
    <lineage>
        <taxon>Bacteria</taxon>
        <taxon>Bacillati</taxon>
        <taxon>Actinomycetota</taxon>
        <taxon>Actinomycetes</taxon>
        <taxon>Micrococcales</taxon>
        <taxon>Demequinaceae</taxon>
        <taxon>Demequina</taxon>
    </lineage>
</organism>
<sequence>MTSTDAPLIARMPDFVKGVEPDPDALYEAFAEWAAEDGLPLYPHQDEALMEIVSGSHVILATPTGSGKSLVAAGAHFAALADYRAGVGGRTFYTAPLKALVSEKFFALIDLFGSENVGLMTGDSAVNPDAPIICCTAEILANLALRDGNATDAALVVMDEFHFYSDPQRGWAWQVPLLELPDTQFVLMSATLGDTSWLVEDLKSRSDRDVAEVTTAERPVPLSFEYIVEPLPEVVERIVETGKAPVYIVHFTQKDAVERAQALLSMKVSSKEEKARIADALDGVRFGTGFGKTLSKFLRAGVGVHHAGMLPKYRRIVERLTQQGLLRVVCGTDTLGVGINVPIRTVLLTSLVKYDGERMRHLTAREFHQIAGRAGRAGFDTEGDVLAMAPEHVIENRKALLKAGDDPKKRKKIVRKSAPAGSVNWTDATFERLRDAEPEALVSRFSVTHAMVLNILSRGLPNPWLDREAEDPVLAMKHLLESVHETDTQKSAHVRQALRIYRSLRVAGVVEKVRVPDASRPSGWRPSVKLTVDVPKGFALNQPLSPFALAAMDLLNVDAPDHALDVVSVIESTLSDPRQLLIAQQNQARGEAIAAMKADGIEYEERMELMEEITWPQPLADLLEPAFVTYKRANPWILDAELSPKSIVRDMLEKAMSFGDLISAYGLERTEGVVLRYLAEAYRAMRQTVPEEHRTDDVVAITEWLGGIVRSTDSSLLDEWERLMNPDAVIADDADPASVPALGSDSGPARPMTGNPRVLRRLVRNAMFRRVELAAREDYAALGALDGSSGWNADAWRDALDPLFEAQGDDAIGIGPDARSAALLTFVEPGGDHSAGHALAALAVTRDASLPEGTWVVRQVIDDRDGDHDWAIIALVDLDASDEAGAPVLKLLHVGPQ</sequence>
<dbReference type="RefSeq" id="WP_301128149.1">
    <property type="nucleotide sequence ID" value="NZ_JAUHPV010000004.1"/>
</dbReference>
<dbReference type="InterPro" id="IPR001650">
    <property type="entry name" value="Helicase_C-like"/>
</dbReference>
<evidence type="ECO:0000256" key="3">
    <source>
        <dbReference type="ARBA" id="ARBA00022806"/>
    </source>
</evidence>
<dbReference type="SMART" id="SM00490">
    <property type="entry name" value="HELICc"/>
    <property type="match status" value="1"/>
</dbReference>
<accession>A0ABT8G1L2</accession>
<evidence type="ECO:0000313" key="8">
    <source>
        <dbReference type="EMBL" id="MDN4473026.1"/>
    </source>
</evidence>
<evidence type="ECO:0000256" key="2">
    <source>
        <dbReference type="ARBA" id="ARBA00022801"/>
    </source>
</evidence>
<dbReference type="PROSITE" id="PS51194">
    <property type="entry name" value="HELICASE_CTER"/>
    <property type="match status" value="1"/>
</dbReference>
<dbReference type="Pfam" id="PF00271">
    <property type="entry name" value="Helicase_C"/>
    <property type="match status" value="1"/>
</dbReference>
<dbReference type="Pfam" id="PF00270">
    <property type="entry name" value="DEAD"/>
    <property type="match status" value="1"/>
</dbReference>
<dbReference type="Pfam" id="PF12029">
    <property type="entry name" value="DUF3516"/>
    <property type="match status" value="1"/>
</dbReference>
<proteinExistence type="predicted"/>
<dbReference type="InterPro" id="IPR021904">
    <property type="entry name" value="DUF3516"/>
</dbReference>
<dbReference type="InterPro" id="IPR014001">
    <property type="entry name" value="Helicase_ATP-bd"/>
</dbReference>
<evidence type="ECO:0000259" key="7">
    <source>
        <dbReference type="PROSITE" id="PS51194"/>
    </source>
</evidence>
<dbReference type="PROSITE" id="PS51192">
    <property type="entry name" value="HELICASE_ATP_BIND_1"/>
    <property type="match status" value="1"/>
</dbReference>
<dbReference type="InterPro" id="IPR050699">
    <property type="entry name" value="RNA-DNA_Helicase"/>
</dbReference>
<evidence type="ECO:0000313" key="9">
    <source>
        <dbReference type="Proteomes" id="UP001172738"/>
    </source>
</evidence>